<feature type="signal peptide" evidence="1">
    <location>
        <begin position="1"/>
        <end position="25"/>
    </location>
</feature>
<keyword evidence="1" id="KW-0732">Signal</keyword>
<reference evidence="2" key="2">
    <citation type="submission" date="2015-03" db="UniProtKB">
        <authorList>
            <consortium name="EnsemblPlants"/>
        </authorList>
    </citation>
    <scope>IDENTIFICATION</scope>
</reference>
<evidence type="ECO:0000256" key="1">
    <source>
        <dbReference type="SAM" id="SignalP"/>
    </source>
</evidence>
<keyword evidence="3" id="KW-1185">Reference proteome</keyword>
<accession>A0A0D3BYU3</accession>
<reference evidence="2 3" key="1">
    <citation type="journal article" date="2014" name="Genome Biol.">
        <title>Transcriptome and methylome profiling reveals relics of genome dominance in the mesopolyploid Brassica oleracea.</title>
        <authorList>
            <person name="Parkin I.A."/>
            <person name="Koh C."/>
            <person name="Tang H."/>
            <person name="Robinson S.J."/>
            <person name="Kagale S."/>
            <person name="Clarke W.E."/>
            <person name="Town C.D."/>
            <person name="Nixon J."/>
            <person name="Krishnakumar V."/>
            <person name="Bidwell S.L."/>
            <person name="Denoeud F."/>
            <person name="Belcram H."/>
            <person name="Links M.G."/>
            <person name="Just J."/>
            <person name="Clarke C."/>
            <person name="Bender T."/>
            <person name="Huebert T."/>
            <person name="Mason A.S."/>
            <person name="Pires J.C."/>
            <person name="Barker G."/>
            <person name="Moore J."/>
            <person name="Walley P.G."/>
            <person name="Manoli S."/>
            <person name="Batley J."/>
            <person name="Edwards D."/>
            <person name="Nelson M.N."/>
            <person name="Wang X."/>
            <person name="Paterson A.H."/>
            <person name="King G."/>
            <person name="Bancroft I."/>
            <person name="Chalhoub B."/>
            <person name="Sharpe A.G."/>
        </authorList>
    </citation>
    <scope>NUCLEOTIDE SEQUENCE</scope>
    <source>
        <strain evidence="2 3">cv. TO1000</strain>
    </source>
</reference>
<dbReference type="EnsemblPlants" id="Bo4g128470.1">
    <property type="protein sequence ID" value="Bo4g128470.1"/>
    <property type="gene ID" value="Bo4g128470"/>
</dbReference>
<name>A0A0D3BYU3_BRAOL</name>
<evidence type="ECO:0000313" key="2">
    <source>
        <dbReference type="EnsemblPlants" id="Bo4g128470.1"/>
    </source>
</evidence>
<dbReference type="Gramene" id="Bo4g128470.1">
    <property type="protein sequence ID" value="Bo4g128470.1"/>
    <property type="gene ID" value="Bo4g128470"/>
</dbReference>
<dbReference type="HOGENOM" id="CLU_1899117_0_0_1"/>
<evidence type="ECO:0000313" key="3">
    <source>
        <dbReference type="Proteomes" id="UP000032141"/>
    </source>
</evidence>
<sequence>MSSSQLAIFCIIMIALFPLHEFVHGQGLNADNAAKQTCKQMNCDTQDKNRSCSCCVTKSGKPLWCHKSKDEFVHGQGLNAGNAAKQTCKQMNCDTQDKNRSCSCCVTKSGKPLWCHKSKDECTLRCTKPLNSRT</sequence>
<proteinExistence type="predicted"/>
<organism evidence="2 3">
    <name type="scientific">Brassica oleracea var. oleracea</name>
    <dbReference type="NCBI Taxonomy" id="109376"/>
    <lineage>
        <taxon>Eukaryota</taxon>
        <taxon>Viridiplantae</taxon>
        <taxon>Streptophyta</taxon>
        <taxon>Embryophyta</taxon>
        <taxon>Tracheophyta</taxon>
        <taxon>Spermatophyta</taxon>
        <taxon>Magnoliopsida</taxon>
        <taxon>eudicotyledons</taxon>
        <taxon>Gunneridae</taxon>
        <taxon>Pentapetalae</taxon>
        <taxon>rosids</taxon>
        <taxon>malvids</taxon>
        <taxon>Brassicales</taxon>
        <taxon>Brassicaceae</taxon>
        <taxon>Brassiceae</taxon>
        <taxon>Brassica</taxon>
    </lineage>
</organism>
<feature type="chain" id="PRO_5002258091" evidence="1">
    <location>
        <begin position="26"/>
        <end position="134"/>
    </location>
</feature>
<dbReference type="Proteomes" id="UP000032141">
    <property type="component" value="Chromosome C4"/>
</dbReference>
<dbReference type="AlphaFoldDB" id="A0A0D3BYU3"/>
<protein>
    <submittedName>
        <fullName evidence="2">Uncharacterized protein</fullName>
    </submittedName>
</protein>